<feature type="region of interest" description="Disordered" evidence="1">
    <location>
        <begin position="37"/>
        <end position="67"/>
    </location>
</feature>
<gene>
    <name evidence="3" type="ORF">CYNAS_LOCUS5339</name>
</gene>
<keyword evidence="4" id="KW-1185">Reference proteome</keyword>
<evidence type="ECO:0000256" key="1">
    <source>
        <dbReference type="SAM" id="MobiDB-lite"/>
    </source>
</evidence>
<name>A0AA36DV43_CYLNA</name>
<feature type="signal peptide" evidence="2">
    <location>
        <begin position="1"/>
        <end position="19"/>
    </location>
</feature>
<sequence length="83" mass="10210">MKFIWIILAFLFLVTSTDAFPFFDRFSLTKDDTETTTPTVIHHRHRKHHYRHKHRRRSLASKEEAKARRNKHLLLTKPYWPWP</sequence>
<evidence type="ECO:0000256" key="2">
    <source>
        <dbReference type="SAM" id="SignalP"/>
    </source>
</evidence>
<comment type="caution">
    <text evidence="3">The sequence shown here is derived from an EMBL/GenBank/DDBJ whole genome shotgun (WGS) entry which is preliminary data.</text>
</comment>
<reference evidence="3" key="1">
    <citation type="submission" date="2023-07" db="EMBL/GenBank/DDBJ databases">
        <authorList>
            <consortium name="CYATHOMIX"/>
        </authorList>
    </citation>
    <scope>NUCLEOTIDE SEQUENCE</scope>
    <source>
        <strain evidence="3">N/A</strain>
    </source>
</reference>
<keyword evidence="2" id="KW-0732">Signal</keyword>
<dbReference type="AlphaFoldDB" id="A0AA36DV43"/>
<dbReference type="Proteomes" id="UP001176961">
    <property type="component" value="Unassembled WGS sequence"/>
</dbReference>
<feature type="compositionally biased region" description="Basic residues" evidence="1">
    <location>
        <begin position="41"/>
        <end position="59"/>
    </location>
</feature>
<protein>
    <submittedName>
        <fullName evidence="3">Uncharacterized protein</fullName>
    </submittedName>
</protein>
<feature type="chain" id="PRO_5041389486" evidence="2">
    <location>
        <begin position="20"/>
        <end position="83"/>
    </location>
</feature>
<organism evidence="3 4">
    <name type="scientific">Cylicocyclus nassatus</name>
    <name type="common">Nematode worm</name>
    <dbReference type="NCBI Taxonomy" id="53992"/>
    <lineage>
        <taxon>Eukaryota</taxon>
        <taxon>Metazoa</taxon>
        <taxon>Ecdysozoa</taxon>
        <taxon>Nematoda</taxon>
        <taxon>Chromadorea</taxon>
        <taxon>Rhabditida</taxon>
        <taxon>Rhabditina</taxon>
        <taxon>Rhabditomorpha</taxon>
        <taxon>Strongyloidea</taxon>
        <taxon>Strongylidae</taxon>
        <taxon>Cylicocyclus</taxon>
    </lineage>
</organism>
<proteinExistence type="predicted"/>
<accession>A0AA36DV43</accession>
<evidence type="ECO:0000313" key="3">
    <source>
        <dbReference type="EMBL" id="CAJ0593356.1"/>
    </source>
</evidence>
<evidence type="ECO:0000313" key="4">
    <source>
        <dbReference type="Proteomes" id="UP001176961"/>
    </source>
</evidence>
<dbReference type="EMBL" id="CATQJL010000112">
    <property type="protein sequence ID" value="CAJ0593356.1"/>
    <property type="molecule type" value="Genomic_DNA"/>
</dbReference>